<sequence>MISQFCFTAYAVTLLPLHQFVSSTPILAEPRDALKSFTVEQKPNPQWKGYDGPAAYLRAFYKYNVEPPQAVAKFAESKGNGSGSVSATPFPSSFDREYLSPVALGTPPQVLDLDFDTGSSDLWVFSTILPTAQISGQKLYNPSSSTTSTPLDGETWSISYGDGSFCRGTVVSETVAIGGIAVSKQGLEIASQVSSSFTSDPASSGLLGLAFSSLNTVVPTQQKVWFENIQDRLTAPVFSVDLKKGAAGTYTFGKVEKEKFKGSISYTPINKRRGFWEFTADGFQIGSSSPNYTSYPMDSIADTGTTLLLLPSAVVKAYYADVKGATYDTFFGAMLYPCSSILPDFVFGLSGGYRGVIPGGYVRYAQVDRTGTTCYGGIQDKGGLAFSIWGDILLKAQYVVFDAGQTRIGFANKRV</sequence>
<feature type="domain" description="Peptidase A1" evidence="7">
    <location>
        <begin position="98"/>
        <end position="411"/>
    </location>
</feature>
<dbReference type="CDD" id="cd06097">
    <property type="entry name" value="Aspergillopepsin_like"/>
    <property type="match status" value="1"/>
</dbReference>
<evidence type="ECO:0000256" key="1">
    <source>
        <dbReference type="ARBA" id="ARBA00007447"/>
    </source>
</evidence>
<dbReference type="Gene3D" id="2.40.70.10">
    <property type="entry name" value="Acid Proteases"/>
    <property type="match status" value="2"/>
</dbReference>
<reference evidence="8" key="1">
    <citation type="submission" date="2021-07" db="EMBL/GenBank/DDBJ databases">
        <authorList>
            <person name="Durling M."/>
        </authorList>
    </citation>
    <scope>NUCLEOTIDE SEQUENCE</scope>
</reference>
<evidence type="ECO:0000256" key="4">
    <source>
        <dbReference type="ARBA" id="ARBA00022801"/>
    </source>
</evidence>
<dbReference type="InterPro" id="IPR034163">
    <property type="entry name" value="Aspergillopepsin-like_cat_dom"/>
</dbReference>
<proteinExistence type="inferred from homology"/>
<dbReference type="GO" id="GO:0006508">
    <property type="term" value="P:proteolysis"/>
    <property type="evidence" value="ECO:0007669"/>
    <property type="project" value="UniProtKB-KW"/>
</dbReference>
<dbReference type="FunFam" id="2.40.70.10:FF:000024">
    <property type="entry name" value="Endothiapepsin"/>
    <property type="match status" value="1"/>
</dbReference>
<name>A0A9N9PNY4_9HELO</name>
<keyword evidence="4" id="KW-0378">Hydrolase</keyword>
<keyword evidence="6" id="KW-0732">Signal</keyword>
<accession>A0A9N9PNY4</accession>
<dbReference type="GO" id="GO:0004190">
    <property type="term" value="F:aspartic-type endopeptidase activity"/>
    <property type="evidence" value="ECO:0007669"/>
    <property type="project" value="UniProtKB-KW"/>
</dbReference>
<feature type="chain" id="PRO_5040404003" description="Peptidase A1 domain-containing protein" evidence="6">
    <location>
        <begin position="24"/>
        <end position="415"/>
    </location>
</feature>
<evidence type="ECO:0000313" key="8">
    <source>
        <dbReference type="EMBL" id="CAG8950108.1"/>
    </source>
</evidence>
<dbReference type="PRINTS" id="PR00792">
    <property type="entry name" value="PEPSIN"/>
</dbReference>
<dbReference type="EMBL" id="CAJVRL010000035">
    <property type="protein sequence ID" value="CAG8950108.1"/>
    <property type="molecule type" value="Genomic_DNA"/>
</dbReference>
<dbReference type="InterPro" id="IPR033121">
    <property type="entry name" value="PEPTIDASE_A1"/>
</dbReference>
<comment type="similarity">
    <text evidence="1">Belongs to the peptidase A1 family.</text>
</comment>
<keyword evidence="9" id="KW-1185">Reference proteome</keyword>
<evidence type="ECO:0000256" key="2">
    <source>
        <dbReference type="ARBA" id="ARBA00022670"/>
    </source>
</evidence>
<dbReference type="InterPro" id="IPR001461">
    <property type="entry name" value="Aspartic_peptidase_A1"/>
</dbReference>
<evidence type="ECO:0000256" key="5">
    <source>
        <dbReference type="PIRSR" id="PIRSR601461-1"/>
    </source>
</evidence>
<feature type="active site" evidence="5">
    <location>
        <position position="116"/>
    </location>
</feature>
<dbReference type="Proteomes" id="UP000696280">
    <property type="component" value="Unassembled WGS sequence"/>
</dbReference>
<evidence type="ECO:0000313" key="9">
    <source>
        <dbReference type="Proteomes" id="UP000696280"/>
    </source>
</evidence>
<dbReference type="PANTHER" id="PTHR47966">
    <property type="entry name" value="BETA-SITE APP-CLEAVING ENZYME, ISOFORM A-RELATED"/>
    <property type="match status" value="1"/>
</dbReference>
<organism evidence="8 9">
    <name type="scientific">Hymenoscyphus fraxineus</name>
    <dbReference type="NCBI Taxonomy" id="746836"/>
    <lineage>
        <taxon>Eukaryota</taxon>
        <taxon>Fungi</taxon>
        <taxon>Dikarya</taxon>
        <taxon>Ascomycota</taxon>
        <taxon>Pezizomycotina</taxon>
        <taxon>Leotiomycetes</taxon>
        <taxon>Helotiales</taxon>
        <taxon>Helotiaceae</taxon>
        <taxon>Hymenoscyphus</taxon>
    </lineage>
</organism>
<protein>
    <recommendedName>
        <fullName evidence="7">Peptidase A1 domain-containing protein</fullName>
    </recommendedName>
</protein>
<dbReference type="OrthoDB" id="2747330at2759"/>
<dbReference type="PROSITE" id="PS51767">
    <property type="entry name" value="PEPTIDASE_A1"/>
    <property type="match status" value="1"/>
</dbReference>
<dbReference type="PANTHER" id="PTHR47966:SF2">
    <property type="entry name" value="ASPERGILLOPEPSIN-1-RELATED"/>
    <property type="match status" value="1"/>
</dbReference>
<feature type="signal peptide" evidence="6">
    <location>
        <begin position="1"/>
        <end position="23"/>
    </location>
</feature>
<evidence type="ECO:0000259" key="7">
    <source>
        <dbReference type="PROSITE" id="PS51767"/>
    </source>
</evidence>
<dbReference type="SUPFAM" id="SSF50630">
    <property type="entry name" value="Acid proteases"/>
    <property type="match status" value="1"/>
</dbReference>
<dbReference type="Pfam" id="PF00026">
    <property type="entry name" value="Asp"/>
    <property type="match status" value="1"/>
</dbReference>
<keyword evidence="2" id="KW-0645">Protease</keyword>
<feature type="active site" evidence="5">
    <location>
        <position position="302"/>
    </location>
</feature>
<dbReference type="FunFam" id="2.40.70.10:FF:000026">
    <property type="entry name" value="Endothiapepsin"/>
    <property type="match status" value="1"/>
</dbReference>
<keyword evidence="3" id="KW-0064">Aspartyl protease</keyword>
<comment type="caution">
    <text evidence="8">The sequence shown here is derived from an EMBL/GenBank/DDBJ whole genome shotgun (WGS) entry which is preliminary data.</text>
</comment>
<dbReference type="InterPro" id="IPR021109">
    <property type="entry name" value="Peptidase_aspartic_dom_sf"/>
</dbReference>
<evidence type="ECO:0000256" key="6">
    <source>
        <dbReference type="SAM" id="SignalP"/>
    </source>
</evidence>
<evidence type="ECO:0000256" key="3">
    <source>
        <dbReference type="ARBA" id="ARBA00022750"/>
    </source>
</evidence>
<gene>
    <name evidence="8" type="ORF">HYFRA_00008342</name>
</gene>
<dbReference type="AlphaFoldDB" id="A0A9N9PNY4"/>